<sequence>MICKESLKKYCKKGTQRELCDCGEECQSGPPQIMLEYGWTPSEKEWKTLEQFGIDKQNAKILNSEKCYSMLNSVQKTHVRQNRVPGMEPRI</sequence>
<reference evidence="1 2" key="1">
    <citation type="submission" date="2013-01" db="EMBL/GenBank/DDBJ databases">
        <authorList>
            <person name="Harkins D.M."/>
            <person name="Durkin A.S."/>
            <person name="Brinkac L.M."/>
            <person name="Haft D.H."/>
            <person name="Selengut J.D."/>
            <person name="Sanka R."/>
            <person name="DePew J."/>
            <person name="Purushe J."/>
            <person name="Whelen A.C."/>
            <person name="Vinetz J.M."/>
            <person name="Sutton G.G."/>
            <person name="Nierman W.C."/>
            <person name="Fouts D.E."/>
        </authorList>
    </citation>
    <scope>NUCLEOTIDE SEQUENCE [LARGE SCALE GENOMIC DNA]</scope>
    <source>
        <strain evidence="1 2">2007001578</strain>
    </source>
</reference>
<organism evidence="1 2">
    <name type="scientific">Leptospira noguchii str. 2007001578</name>
    <dbReference type="NCBI Taxonomy" id="1049974"/>
    <lineage>
        <taxon>Bacteria</taxon>
        <taxon>Pseudomonadati</taxon>
        <taxon>Spirochaetota</taxon>
        <taxon>Spirochaetia</taxon>
        <taxon>Leptospirales</taxon>
        <taxon>Leptospiraceae</taxon>
        <taxon>Leptospira</taxon>
    </lineage>
</organism>
<evidence type="ECO:0000313" key="2">
    <source>
        <dbReference type="Proteomes" id="UP000012099"/>
    </source>
</evidence>
<gene>
    <name evidence="1" type="ORF">LEP1GSC035_0374</name>
</gene>
<keyword evidence="2" id="KW-1185">Reference proteome</keyword>
<name>A0ABP2T8Y0_9LEPT</name>
<comment type="caution">
    <text evidence="1">The sequence shown here is derived from an EMBL/GenBank/DDBJ whole genome shotgun (WGS) entry which is preliminary data.</text>
</comment>
<evidence type="ECO:0000313" key="1">
    <source>
        <dbReference type="EMBL" id="EMN00723.1"/>
    </source>
</evidence>
<dbReference type="EMBL" id="AHMH02000078">
    <property type="protein sequence ID" value="EMN00723.1"/>
    <property type="molecule type" value="Genomic_DNA"/>
</dbReference>
<protein>
    <submittedName>
        <fullName evidence="1">Uncharacterized protein</fullName>
    </submittedName>
</protein>
<accession>A0ABP2T8Y0</accession>
<dbReference type="Proteomes" id="UP000012099">
    <property type="component" value="Unassembled WGS sequence"/>
</dbReference>
<proteinExistence type="predicted"/>